<proteinExistence type="predicted"/>
<reference evidence="1" key="1">
    <citation type="journal article" date="2014" name="Front. Microbiol.">
        <title>High frequency of phylogenetically diverse reductive dehalogenase-homologous genes in deep subseafloor sedimentary metagenomes.</title>
        <authorList>
            <person name="Kawai M."/>
            <person name="Futagami T."/>
            <person name="Toyoda A."/>
            <person name="Takaki Y."/>
            <person name="Nishi S."/>
            <person name="Hori S."/>
            <person name="Arai W."/>
            <person name="Tsubouchi T."/>
            <person name="Morono Y."/>
            <person name="Uchiyama I."/>
            <person name="Ito T."/>
            <person name="Fujiyama A."/>
            <person name="Inagaki F."/>
            <person name="Takami H."/>
        </authorList>
    </citation>
    <scope>NUCLEOTIDE SEQUENCE</scope>
    <source>
        <strain evidence="1">Expedition CK06-06</strain>
    </source>
</reference>
<organism evidence="1">
    <name type="scientific">marine sediment metagenome</name>
    <dbReference type="NCBI Taxonomy" id="412755"/>
    <lineage>
        <taxon>unclassified sequences</taxon>
        <taxon>metagenomes</taxon>
        <taxon>ecological metagenomes</taxon>
    </lineage>
</organism>
<evidence type="ECO:0000313" key="1">
    <source>
        <dbReference type="EMBL" id="GAG95330.1"/>
    </source>
</evidence>
<comment type="caution">
    <text evidence="1">The sequence shown here is derived from an EMBL/GenBank/DDBJ whole genome shotgun (WGS) entry which is preliminary data.</text>
</comment>
<accession>X1BJW2</accession>
<gene>
    <name evidence="1" type="ORF">S01H4_46968</name>
</gene>
<dbReference type="AlphaFoldDB" id="X1BJW2"/>
<name>X1BJW2_9ZZZZ</name>
<dbReference type="EMBL" id="BART01026307">
    <property type="protein sequence ID" value="GAG95330.1"/>
    <property type="molecule type" value="Genomic_DNA"/>
</dbReference>
<sequence length="209" mass="22615">MAVSDLYELRWRTEMAAVVMNNSVLYEQTEANIGTFLSPALALLSCIQEGTANVLAFWRLVGCNAASITCAIAEKVLDLSATGPEQAILFDQAFTAVAANPMAPSQCFTVDMWTNSDSGDRGSRRFLYLGGLTEDILDGLGVSAAVGTSVKTNQSWLLNPETAQPGIEPFHAVLPLDSEVGLAPQRTVTRANPPFYLTRKNSRRLRLCV</sequence>
<protein>
    <submittedName>
        <fullName evidence="1">Uncharacterized protein</fullName>
    </submittedName>
</protein>